<dbReference type="AlphaFoldDB" id="W6N455"/>
<dbReference type="OrthoDB" id="1905743at2"/>
<comment type="caution">
    <text evidence="1">The sequence shown here is derived from an EMBL/GenBank/DDBJ whole genome shotgun (WGS) entry which is preliminary data.</text>
</comment>
<sequence>MLKRDITNELAENFINYLSKLEIEKSNNDYDKSLAIIDSAFKDIFKLGIKFFNSLSNENLIDMTSTNGKASADKCIMMAKLFEEEAKILEIQNKLDDSFYINQKSLNIFLDTYNAENDTCTLKKFFSDIPDIIDRLIEYKLPTSLEIKIRDYYTMESKFDKADNIAYEILEESNNDNQIIHETLNFYKKLLLKEDSLLIKGGITKSEIEESIRDLEIKL</sequence>
<name>W6N455_CLOTY</name>
<accession>W6N455</accession>
<protein>
    <submittedName>
        <fullName evidence="1">Uncharacterized protein</fullName>
    </submittedName>
</protein>
<dbReference type="GeneID" id="29419646"/>
<dbReference type="InterPro" id="IPR045507">
    <property type="entry name" value="DUF6483"/>
</dbReference>
<evidence type="ECO:0000313" key="1">
    <source>
        <dbReference type="EMBL" id="CDL90720.1"/>
    </source>
</evidence>
<dbReference type="Proteomes" id="UP000019482">
    <property type="component" value="Unassembled WGS sequence"/>
</dbReference>
<reference evidence="1 2" key="1">
    <citation type="journal article" date="2015" name="Genome Announc.">
        <title>Draft Genome Sequence of Clostridium tyrobutyricum Strain DIVETGP, Isolated from Cow's Milk for Grana Padano Production.</title>
        <authorList>
            <person name="Soggiu A."/>
            <person name="Piras C."/>
            <person name="Gaiarsa S."/>
            <person name="Sassera D."/>
            <person name="Roncada P."/>
            <person name="Bendixen E."/>
            <person name="Brasca M."/>
            <person name="Bonizzi L."/>
        </authorList>
    </citation>
    <scope>NUCLEOTIDE SEQUENCE [LARGE SCALE GENOMIC DNA]</scope>
    <source>
        <strain evidence="1 2">DIVETGP</strain>
    </source>
</reference>
<dbReference type="RefSeq" id="WP_017752795.1">
    <property type="nucleotide sequence ID" value="NZ_CBXI010000008.1"/>
</dbReference>
<dbReference type="EMBL" id="CBXI010000008">
    <property type="protein sequence ID" value="CDL90720.1"/>
    <property type="molecule type" value="Genomic_DNA"/>
</dbReference>
<proteinExistence type="predicted"/>
<organism evidence="1 2">
    <name type="scientific">Clostridium tyrobutyricum DIVETGP</name>
    <dbReference type="NCBI Taxonomy" id="1408889"/>
    <lineage>
        <taxon>Bacteria</taxon>
        <taxon>Bacillati</taxon>
        <taxon>Bacillota</taxon>
        <taxon>Clostridia</taxon>
        <taxon>Eubacteriales</taxon>
        <taxon>Clostridiaceae</taxon>
        <taxon>Clostridium</taxon>
    </lineage>
</organism>
<gene>
    <name evidence="1" type="ORF">CTDIVETGP_0790</name>
</gene>
<keyword evidence="2" id="KW-1185">Reference proteome</keyword>
<dbReference type="Pfam" id="PF20092">
    <property type="entry name" value="DUF6483"/>
    <property type="match status" value="1"/>
</dbReference>
<evidence type="ECO:0000313" key="2">
    <source>
        <dbReference type="Proteomes" id="UP000019482"/>
    </source>
</evidence>